<gene>
    <name evidence="2" type="ORF">CDV25_08480</name>
</gene>
<organism evidence="2 3">
    <name type="scientific">Helicobacter apodemus</name>
    <dbReference type="NCBI Taxonomy" id="135569"/>
    <lineage>
        <taxon>Bacteria</taxon>
        <taxon>Pseudomonadati</taxon>
        <taxon>Campylobacterota</taxon>
        <taxon>Epsilonproteobacteria</taxon>
        <taxon>Campylobacterales</taxon>
        <taxon>Helicobacteraceae</taxon>
        <taxon>Helicobacter</taxon>
    </lineage>
</organism>
<sequence length="96" mass="11090">MKKTIFSFLVSFTFLSTLTFAQDSFTQQEIESLFIQDSKPLELIALSNEEMKTTEGAWLPLLALSTGYNRDLSFISASTRIFQHLDQTTPDKFQRW</sequence>
<accession>A0A2U8FF61</accession>
<evidence type="ECO:0000256" key="1">
    <source>
        <dbReference type="SAM" id="SignalP"/>
    </source>
</evidence>
<evidence type="ECO:0000313" key="2">
    <source>
        <dbReference type="EMBL" id="AWI34794.1"/>
    </source>
</evidence>
<evidence type="ECO:0000313" key="3">
    <source>
        <dbReference type="Proteomes" id="UP000244890"/>
    </source>
</evidence>
<dbReference type="RefSeq" id="WP_108911578.1">
    <property type="nucleotide sequence ID" value="NZ_CP021886.1"/>
</dbReference>
<dbReference type="OrthoDB" id="8787342at2"/>
<keyword evidence="1" id="KW-0732">Signal</keyword>
<dbReference type="AlphaFoldDB" id="A0A2U8FF61"/>
<dbReference type="Proteomes" id="UP000244890">
    <property type="component" value="Chromosome"/>
</dbReference>
<dbReference type="KEGG" id="had:CDV25_08480"/>
<feature type="signal peptide" evidence="1">
    <location>
        <begin position="1"/>
        <end position="21"/>
    </location>
</feature>
<dbReference type="EMBL" id="CP021886">
    <property type="protein sequence ID" value="AWI34794.1"/>
    <property type="molecule type" value="Genomic_DNA"/>
</dbReference>
<name>A0A2U8FF61_9HELI</name>
<proteinExistence type="predicted"/>
<feature type="chain" id="PRO_5016139261" evidence="1">
    <location>
        <begin position="22"/>
        <end position="96"/>
    </location>
</feature>
<protein>
    <submittedName>
        <fullName evidence="2">Uncharacterized protein</fullName>
    </submittedName>
</protein>
<reference evidence="2 3" key="1">
    <citation type="submission" date="2017-06" db="EMBL/GenBank/DDBJ databases">
        <title>Complete genome of Helicobacter apodemus.</title>
        <authorList>
            <person name="Cho S."/>
        </authorList>
    </citation>
    <scope>NUCLEOTIDE SEQUENCE [LARGE SCALE GENOMIC DNA]</scope>
    <source>
        <strain evidence="3">SNUVETPUB-15-01</strain>
    </source>
</reference>